<reference evidence="1 2" key="1">
    <citation type="submission" date="2024-09" db="EMBL/GenBank/DDBJ databases">
        <title>Nodulacao em especies de Leguminosae Basais da Amazonia e Caracterizacao dos Rizobios e Bacterias Associadas aos Nodulos.</title>
        <authorList>
            <person name="Jambeiro I.C.A."/>
            <person name="Lopes I.S."/>
            <person name="Aguiar E.R.G.R."/>
            <person name="Santos A.F.J."/>
            <person name="Dos Santos J.M.F."/>
            <person name="Gross E."/>
        </authorList>
    </citation>
    <scope>NUCLEOTIDE SEQUENCE [LARGE SCALE GENOMIC DNA]</scope>
    <source>
        <strain evidence="1 2">BRUESC1165</strain>
    </source>
</reference>
<keyword evidence="2" id="KW-1185">Reference proteome</keyword>
<evidence type="ECO:0000313" key="2">
    <source>
        <dbReference type="Proteomes" id="UP001593940"/>
    </source>
</evidence>
<sequence length="63" mass="7002">MALENGFSSLSDLQCRLAELRLGSHSQLMALSRWYYTDGSKGGLQALINSQYKFFAPETLQTG</sequence>
<proteinExistence type="predicted"/>
<dbReference type="EMBL" id="JBHOMY010000095">
    <property type="protein sequence ID" value="MFC1459348.1"/>
    <property type="molecule type" value="Genomic_DNA"/>
</dbReference>
<dbReference type="RefSeq" id="WP_377031020.1">
    <property type="nucleotide sequence ID" value="NZ_JBHOMY010000095.1"/>
</dbReference>
<organism evidence="1 2">
    <name type="scientific">Microvirga arabica</name>
    <dbReference type="NCBI Taxonomy" id="1128671"/>
    <lineage>
        <taxon>Bacteria</taxon>
        <taxon>Pseudomonadati</taxon>
        <taxon>Pseudomonadota</taxon>
        <taxon>Alphaproteobacteria</taxon>
        <taxon>Hyphomicrobiales</taxon>
        <taxon>Methylobacteriaceae</taxon>
        <taxon>Microvirga</taxon>
    </lineage>
</organism>
<dbReference type="Proteomes" id="UP001593940">
    <property type="component" value="Unassembled WGS sequence"/>
</dbReference>
<accession>A0ABV6YDI5</accession>
<comment type="caution">
    <text evidence="1">The sequence shown here is derived from an EMBL/GenBank/DDBJ whole genome shotgun (WGS) entry which is preliminary data.</text>
</comment>
<name>A0ABV6YDI5_9HYPH</name>
<evidence type="ECO:0000313" key="1">
    <source>
        <dbReference type="EMBL" id="MFC1459348.1"/>
    </source>
</evidence>
<gene>
    <name evidence="1" type="ORF">ACETIH_22115</name>
</gene>
<protein>
    <submittedName>
        <fullName evidence="1">Uncharacterized protein</fullName>
    </submittedName>
</protein>